<dbReference type="SUPFAM" id="SSF51905">
    <property type="entry name" value="FAD/NAD(P)-binding domain"/>
    <property type="match status" value="1"/>
</dbReference>
<keyword evidence="3" id="KW-0560">Oxidoreductase</keyword>
<dbReference type="Pfam" id="PF12831">
    <property type="entry name" value="FAD_oxidored"/>
    <property type="match status" value="1"/>
</dbReference>
<keyword evidence="4" id="KW-0408">Iron</keyword>
<dbReference type="GO" id="GO:0051539">
    <property type="term" value="F:4 iron, 4 sulfur cluster binding"/>
    <property type="evidence" value="ECO:0007669"/>
    <property type="project" value="UniProtKB-KW"/>
</dbReference>
<evidence type="ECO:0000256" key="2">
    <source>
        <dbReference type="ARBA" id="ARBA00022723"/>
    </source>
</evidence>
<evidence type="ECO:0000313" key="7">
    <source>
        <dbReference type="Proteomes" id="UP001219568"/>
    </source>
</evidence>
<dbReference type="InterPro" id="IPR039650">
    <property type="entry name" value="HdrA-like"/>
</dbReference>
<dbReference type="InterPro" id="IPR036188">
    <property type="entry name" value="FAD/NAD-bd_sf"/>
</dbReference>
<sequence length="309" mass="33098">MSSAMTLAKKYDILVVGGGTAGIGAAIGARQAAGPHARILMVESKDCLGGAATHRGVVAYCGLFTLEELPKRAIGRIWEDLERRLKEIDGTTGRPVRHCGIFQALEPECLKLVLDDIVLEHHIDVLLHATVVGARCGQGQIVSSVELQERSGRRWIEARAFVDCSGDGDLAYHCSASTLSGNHGTVNLGSLATCFVGLDSSAKPTAASWRQAIIAAKMEDPALLKVIRKNESVLIRLPQSGHVVSFLASATYDTRDAASITAAEVSGRKQAREYLKSYENCPAMKRCISPQQVPISALGRAVTSMHHMN</sequence>
<organism evidence="6 7">
    <name type="scientific">Penicillium canescens</name>
    <dbReference type="NCBI Taxonomy" id="5083"/>
    <lineage>
        <taxon>Eukaryota</taxon>
        <taxon>Fungi</taxon>
        <taxon>Dikarya</taxon>
        <taxon>Ascomycota</taxon>
        <taxon>Pezizomycotina</taxon>
        <taxon>Eurotiomycetes</taxon>
        <taxon>Eurotiomycetidae</taxon>
        <taxon>Eurotiales</taxon>
        <taxon>Aspergillaceae</taxon>
        <taxon>Penicillium</taxon>
    </lineage>
</organism>
<dbReference type="Proteomes" id="UP001219568">
    <property type="component" value="Unassembled WGS sequence"/>
</dbReference>
<evidence type="ECO:0008006" key="8">
    <source>
        <dbReference type="Google" id="ProtNLM"/>
    </source>
</evidence>
<evidence type="ECO:0000256" key="5">
    <source>
        <dbReference type="ARBA" id="ARBA00023014"/>
    </source>
</evidence>
<comment type="caution">
    <text evidence="6">The sequence shown here is derived from an EMBL/GenBank/DDBJ whole genome shotgun (WGS) entry which is preliminary data.</text>
</comment>
<keyword evidence="5" id="KW-0411">Iron-sulfur</keyword>
<name>A0AAD6ND79_PENCN</name>
<reference evidence="6" key="2">
    <citation type="submission" date="2023-01" db="EMBL/GenBank/DDBJ databases">
        <authorList>
            <person name="Petersen C."/>
        </authorList>
    </citation>
    <scope>NUCLEOTIDE SEQUENCE</scope>
    <source>
        <strain evidence="6">IBT 15450</strain>
    </source>
</reference>
<protein>
    <recommendedName>
        <fullName evidence="8">FAD dependent oxidoreductase domain-containing protein</fullName>
    </recommendedName>
</protein>
<dbReference type="GO" id="GO:0016491">
    <property type="term" value="F:oxidoreductase activity"/>
    <property type="evidence" value="ECO:0007669"/>
    <property type="project" value="UniProtKB-KW"/>
</dbReference>
<keyword evidence="2" id="KW-0479">Metal-binding</keyword>
<dbReference type="GO" id="GO:0046872">
    <property type="term" value="F:metal ion binding"/>
    <property type="evidence" value="ECO:0007669"/>
    <property type="project" value="UniProtKB-KW"/>
</dbReference>
<evidence type="ECO:0000256" key="4">
    <source>
        <dbReference type="ARBA" id="ARBA00023004"/>
    </source>
</evidence>
<dbReference type="PANTHER" id="PTHR43498">
    <property type="entry name" value="FERREDOXIN:COB-COM HETERODISULFIDE REDUCTASE SUBUNIT A"/>
    <property type="match status" value="1"/>
</dbReference>
<gene>
    <name evidence="6" type="ORF">N7460_002925</name>
</gene>
<dbReference type="PANTHER" id="PTHR43498:SF1">
    <property type="entry name" value="COB--COM HETERODISULFIDE REDUCTASE IRON-SULFUR SUBUNIT A"/>
    <property type="match status" value="1"/>
</dbReference>
<evidence type="ECO:0000256" key="3">
    <source>
        <dbReference type="ARBA" id="ARBA00023002"/>
    </source>
</evidence>
<keyword evidence="1" id="KW-0004">4Fe-4S</keyword>
<dbReference type="EMBL" id="JAQJZL010000002">
    <property type="protein sequence ID" value="KAJ6052391.1"/>
    <property type="molecule type" value="Genomic_DNA"/>
</dbReference>
<evidence type="ECO:0000313" key="6">
    <source>
        <dbReference type="EMBL" id="KAJ6052391.1"/>
    </source>
</evidence>
<dbReference type="Gene3D" id="3.50.50.60">
    <property type="entry name" value="FAD/NAD(P)-binding domain"/>
    <property type="match status" value="1"/>
</dbReference>
<keyword evidence="7" id="KW-1185">Reference proteome</keyword>
<proteinExistence type="predicted"/>
<evidence type="ECO:0000256" key="1">
    <source>
        <dbReference type="ARBA" id="ARBA00022485"/>
    </source>
</evidence>
<dbReference type="AlphaFoldDB" id="A0AAD6ND79"/>
<reference evidence="6" key="1">
    <citation type="journal article" date="2023" name="IMA Fungus">
        <title>Comparative genomic study of the Penicillium genus elucidates a diverse pangenome and 15 lateral gene transfer events.</title>
        <authorList>
            <person name="Petersen C."/>
            <person name="Sorensen T."/>
            <person name="Nielsen M.R."/>
            <person name="Sondergaard T.E."/>
            <person name="Sorensen J.L."/>
            <person name="Fitzpatrick D.A."/>
            <person name="Frisvad J.C."/>
            <person name="Nielsen K.L."/>
        </authorList>
    </citation>
    <scope>NUCLEOTIDE SEQUENCE</scope>
    <source>
        <strain evidence="6">IBT 15450</strain>
    </source>
</reference>
<accession>A0AAD6ND79</accession>